<reference evidence="1 2" key="1">
    <citation type="submission" date="2023-12" db="EMBL/GenBank/DDBJ databases">
        <title>Novel species of the genus Arcicella isolated from rivers.</title>
        <authorList>
            <person name="Lu H."/>
        </authorList>
    </citation>
    <scope>NUCLEOTIDE SEQUENCE [LARGE SCALE GENOMIC DNA]</scope>
    <source>
        <strain evidence="1 2">DC2W</strain>
    </source>
</reference>
<dbReference type="Proteomes" id="UP001303899">
    <property type="component" value="Unassembled WGS sequence"/>
</dbReference>
<dbReference type="EMBL" id="JAYGIL010000039">
    <property type="protein sequence ID" value="MEA5405615.1"/>
    <property type="molecule type" value="Genomic_DNA"/>
</dbReference>
<sequence>MTNGSKQSGRFRLEEALQCVIPSRLSQIQLEEIKQKRKLKNIKVSLYSLKRKFQNLFTEEEQVPQKQLIGIGDNLKQYLKKSAQRE</sequence>
<keyword evidence="2" id="KW-1185">Reference proteome</keyword>
<proteinExistence type="predicted"/>
<gene>
    <name evidence="1" type="ORF">VB776_21940</name>
</gene>
<name>A0ABU5SB38_9BACT</name>
<evidence type="ECO:0000313" key="2">
    <source>
        <dbReference type="Proteomes" id="UP001303899"/>
    </source>
</evidence>
<protein>
    <submittedName>
        <fullName evidence="1">Uncharacterized protein</fullName>
    </submittedName>
</protein>
<comment type="caution">
    <text evidence="1">The sequence shown here is derived from an EMBL/GenBank/DDBJ whole genome shotgun (WGS) entry which is preliminary data.</text>
</comment>
<accession>A0ABU5SB38</accession>
<evidence type="ECO:0000313" key="1">
    <source>
        <dbReference type="EMBL" id="MEA5405615.1"/>
    </source>
</evidence>
<organism evidence="1 2">
    <name type="scientific">Arcicella gelida</name>
    <dbReference type="NCBI Taxonomy" id="2984195"/>
    <lineage>
        <taxon>Bacteria</taxon>
        <taxon>Pseudomonadati</taxon>
        <taxon>Bacteroidota</taxon>
        <taxon>Cytophagia</taxon>
        <taxon>Cytophagales</taxon>
        <taxon>Flectobacillaceae</taxon>
        <taxon>Arcicella</taxon>
    </lineage>
</organism>
<dbReference type="RefSeq" id="WP_323699020.1">
    <property type="nucleotide sequence ID" value="NZ_JAYGIL010000039.1"/>
</dbReference>